<dbReference type="InterPro" id="IPR003395">
    <property type="entry name" value="RecF/RecN/SMC_N"/>
</dbReference>
<dbReference type="Gene3D" id="1.20.1060.20">
    <property type="match status" value="1"/>
</dbReference>
<dbReference type="CDD" id="cd03275">
    <property type="entry name" value="ABC_SMC1_euk"/>
    <property type="match status" value="2"/>
</dbReference>
<sequence>MGKLVQLEVFNFKSYRGHHVLLFGDSYFTSVIGPNGSGKSNSMDAISFALGIKSSHLRSTNLRDLIYRGRVIRTAKINADGTATEANGDGDGATPENGGSQLGSSQRHDPKFAWVKAVFEDDAEQMHEWKRTITSSGQSEYRINDRVVSQKEYIDALEEQSILIKARNFLVFQGDVEKVASQDPKALTNMVEQISGSIEYKAEYERLQDESERALEEQTDQLRAKREIGQEVKTYEAAKAEAEEYERKVQGRDQAIVTHVLWKLFHFQQTIQKSSDEIAKHQEELKEHKRGVEKYYQKLEEAKQAQAKVSREVSKTEKNIKAKEKEIEDAENSLVPIDEKIKIASRDVQKYKDRTASLQKDRETQDQLVQRYKKDLATVQRAQEKFEDDFKAKAQQEGRELSEQDLEEYSRLRREVTNRTTASRIETDTLERQVKTDEGTVKNLREKIETMERQVQKLNEEISELTNRQRELNTRSTDMERDRAAKQHALNKMRSDRQAVHQKYTEINEMLQDTLRKLNEAEGGRRQNEKERRIRETVQQMKRTFAGRVHGRYRDLCHPKQRKYDTAVSTLLGWHLDAIIVDTDTTARECIQYLKDQKLGQFTFIPLDTIAIKAVNQNLKGMHKGMRLGIDCIDYDPALERAMASACGNSIICDDMKVAKYLCYERGVDAKAVTLDGTVIAKAGTITGGRLPSDNRGSAFSDAQVEQLVKLKDRQMEQLAALPKNVDRPSPEEEGLYSDILDLDYRIRSAQDELRSLDRNIQDKKKELGFQRRQLREQQPKYQDAAQRLQNRTDELGRYQDAVNQVADEVFAAFCQRLGYASIRDYESQQGTMQQEAAESRLEFGKQRSRLLNQLQFHEQQLKSIDERIQALNEKASRDEALIKDLEAEKDELQNNMDVLNAELERFKETLSDLRDKLSERASVVNEQRRELDKRNGKVKDVMKDIDALEADIKRTASSRYTLLRKCRVEEINIPLAEGSASLQQLPMGDVGGADPDAMDVDDDPDSTQIQQQPEVDDYGIEVDFDDLDDNLKEDDTSATETMLTERIAALSSDIQSANPNMKARDRLTTSEAKLKDIQREFERARKDASRKKQDFETVKQKRLDLFNKAFNHISENIGGTYKDLTKSPQFPLGGQAYLDMEDSNEPYLAGLKYHAMPPLKRFRDMEHLSGGEKTIAALALLFAIHSYQPSPFFVLDEVDAALDNVNVGRVAKYVREHASPGMQFIVISLKSGLFQESESLVGVMRDQSKMSSRVVSLDVSFPSPLANLVFGAFFADFFPRS</sequence>
<accession>A0A9P4TS72</accession>
<dbReference type="GO" id="GO:0003677">
    <property type="term" value="F:DNA binding"/>
    <property type="evidence" value="ECO:0007669"/>
    <property type="project" value="TreeGrafter"/>
</dbReference>
<evidence type="ECO:0000256" key="8">
    <source>
        <dbReference type="ARBA" id="ARBA00023242"/>
    </source>
</evidence>
<dbReference type="InterPro" id="IPR010935">
    <property type="entry name" value="SMC_hinge"/>
</dbReference>
<dbReference type="Proteomes" id="UP000800093">
    <property type="component" value="Unassembled WGS sequence"/>
</dbReference>
<feature type="coiled-coil region" evidence="11">
    <location>
        <begin position="740"/>
        <end position="792"/>
    </location>
</feature>
<feature type="coiled-coil region" evidence="11">
    <location>
        <begin position="1061"/>
        <end position="1095"/>
    </location>
</feature>
<evidence type="ECO:0000256" key="11">
    <source>
        <dbReference type="SAM" id="Coils"/>
    </source>
</evidence>
<dbReference type="Pfam" id="PF06470">
    <property type="entry name" value="SMC_hinge"/>
    <property type="match status" value="1"/>
</dbReference>
<dbReference type="PANTHER" id="PTHR18937:SF12">
    <property type="entry name" value="STRUCTURAL MAINTENANCE OF CHROMOSOMES PROTEIN"/>
    <property type="match status" value="1"/>
</dbReference>
<feature type="coiled-coil region" evidence="11">
    <location>
        <begin position="197"/>
        <end position="521"/>
    </location>
</feature>
<dbReference type="GO" id="GO:0005634">
    <property type="term" value="C:nucleus"/>
    <property type="evidence" value="ECO:0007669"/>
    <property type="project" value="UniProtKB-SubCell"/>
</dbReference>
<dbReference type="GO" id="GO:0008278">
    <property type="term" value="C:cohesin complex"/>
    <property type="evidence" value="ECO:0007669"/>
    <property type="project" value="InterPro"/>
</dbReference>
<keyword evidence="7 11" id="KW-0175">Coiled coil</keyword>
<evidence type="ECO:0000256" key="1">
    <source>
        <dbReference type="ARBA" id="ARBA00004123"/>
    </source>
</evidence>
<dbReference type="InterPro" id="IPR027417">
    <property type="entry name" value="P-loop_NTPase"/>
</dbReference>
<evidence type="ECO:0000256" key="2">
    <source>
        <dbReference type="ARBA" id="ARBA00004286"/>
    </source>
</evidence>
<keyword evidence="8 10" id="KW-0539">Nucleus</keyword>
<reference evidence="15" key="1">
    <citation type="journal article" date="2020" name="Stud. Mycol.">
        <title>101 Dothideomycetes genomes: A test case for predicting lifestyles and emergence of pathogens.</title>
        <authorList>
            <person name="Haridas S."/>
            <person name="Albert R."/>
            <person name="Binder M."/>
            <person name="Bloem J."/>
            <person name="LaButti K."/>
            <person name="Salamov A."/>
            <person name="Andreopoulos B."/>
            <person name="Baker S."/>
            <person name="Barry K."/>
            <person name="Bills G."/>
            <person name="Bluhm B."/>
            <person name="Cannon C."/>
            <person name="Castanera R."/>
            <person name="Culley D."/>
            <person name="Daum C."/>
            <person name="Ezra D."/>
            <person name="Gonzalez J."/>
            <person name="Henrissat B."/>
            <person name="Kuo A."/>
            <person name="Liang C."/>
            <person name="Lipzen A."/>
            <person name="Lutzoni F."/>
            <person name="Magnuson J."/>
            <person name="Mondo S."/>
            <person name="Nolan M."/>
            <person name="Ohm R."/>
            <person name="Pangilinan J."/>
            <person name="Park H.-J."/>
            <person name="Ramirez L."/>
            <person name="Alfaro M."/>
            <person name="Sun H."/>
            <person name="Tritt A."/>
            <person name="Yoshinaga Y."/>
            <person name="Zwiers L.-H."/>
            <person name="Turgeon B."/>
            <person name="Goodwin S."/>
            <person name="Spatafora J."/>
            <person name="Crous P."/>
            <person name="Grigoriev I."/>
        </authorList>
    </citation>
    <scope>NUCLEOTIDE SEQUENCE [LARGE SCALE GENOMIC DNA]</scope>
    <source>
        <strain evidence="15">CBS 304.66</strain>
    </source>
</reference>
<keyword evidence="5" id="KW-0132">Cell division</keyword>
<dbReference type="SUPFAM" id="SSF52540">
    <property type="entry name" value="P-loop containing nucleoside triphosphate hydrolases"/>
    <property type="match status" value="1"/>
</dbReference>
<evidence type="ECO:0000256" key="6">
    <source>
        <dbReference type="ARBA" id="ARBA00022776"/>
    </source>
</evidence>
<dbReference type="Gene3D" id="3.40.50.300">
    <property type="entry name" value="P-loop containing nucleotide triphosphate hydrolases"/>
    <property type="match status" value="2"/>
</dbReference>
<comment type="caution">
    <text evidence="14">The sequence shown here is derived from an EMBL/GenBank/DDBJ whole genome shotgun (WGS) entry which is preliminary data.</text>
</comment>
<keyword evidence="9" id="KW-0131">Cell cycle</keyword>
<name>A0A9P4TS72_9PLEO</name>
<protein>
    <recommendedName>
        <fullName evidence="10">Structural maintenance of chromosomes protein</fullName>
    </recommendedName>
</protein>
<dbReference type="GO" id="GO:0051301">
    <property type="term" value="P:cell division"/>
    <property type="evidence" value="ECO:0007669"/>
    <property type="project" value="UniProtKB-KW"/>
</dbReference>
<dbReference type="InterPro" id="IPR028468">
    <property type="entry name" value="Smc1_ABC"/>
</dbReference>
<evidence type="ECO:0000313" key="14">
    <source>
        <dbReference type="EMBL" id="KAF2271090.1"/>
    </source>
</evidence>
<keyword evidence="4" id="KW-0158">Chromosome</keyword>
<dbReference type="SMART" id="SM00968">
    <property type="entry name" value="SMC_hinge"/>
    <property type="match status" value="1"/>
</dbReference>
<dbReference type="GO" id="GO:0005524">
    <property type="term" value="F:ATP binding"/>
    <property type="evidence" value="ECO:0007669"/>
    <property type="project" value="InterPro"/>
</dbReference>
<dbReference type="InterPro" id="IPR024704">
    <property type="entry name" value="SMC"/>
</dbReference>
<proteinExistence type="inferred from homology"/>
<dbReference type="GO" id="GO:0007062">
    <property type="term" value="P:sister chromatid cohesion"/>
    <property type="evidence" value="ECO:0007669"/>
    <property type="project" value="InterPro"/>
</dbReference>
<evidence type="ECO:0000256" key="9">
    <source>
        <dbReference type="ARBA" id="ARBA00023306"/>
    </source>
</evidence>
<evidence type="ECO:0000256" key="5">
    <source>
        <dbReference type="ARBA" id="ARBA00022618"/>
    </source>
</evidence>
<evidence type="ECO:0000256" key="3">
    <source>
        <dbReference type="ARBA" id="ARBA00005597"/>
    </source>
</evidence>
<evidence type="ECO:0000256" key="12">
    <source>
        <dbReference type="SAM" id="MobiDB-lite"/>
    </source>
</evidence>
<comment type="similarity">
    <text evidence="3">Belongs to the SMC family. SMC1 subfamily.</text>
</comment>
<dbReference type="EMBL" id="ML986578">
    <property type="protein sequence ID" value="KAF2271090.1"/>
    <property type="molecule type" value="Genomic_DNA"/>
</dbReference>
<dbReference type="InterPro" id="IPR036277">
    <property type="entry name" value="SMC_hinge_sf"/>
</dbReference>
<evidence type="ECO:0000313" key="15">
    <source>
        <dbReference type="Proteomes" id="UP000800093"/>
    </source>
</evidence>
<feature type="coiled-coil region" evidence="11">
    <location>
        <begin position="848"/>
        <end position="935"/>
    </location>
</feature>
<evidence type="ECO:0000256" key="7">
    <source>
        <dbReference type="ARBA" id="ARBA00023054"/>
    </source>
</evidence>
<evidence type="ECO:0000256" key="4">
    <source>
        <dbReference type="ARBA" id="ARBA00022454"/>
    </source>
</evidence>
<dbReference type="PIRSF" id="PIRSF005719">
    <property type="entry name" value="SMC"/>
    <property type="match status" value="1"/>
</dbReference>
<dbReference type="Gene3D" id="3.30.70.1620">
    <property type="match status" value="1"/>
</dbReference>
<dbReference type="OrthoDB" id="5575062at2759"/>
<dbReference type="Pfam" id="PF02463">
    <property type="entry name" value="SMC_N"/>
    <property type="match status" value="2"/>
</dbReference>
<keyword evidence="6" id="KW-0498">Mitosis</keyword>
<feature type="region of interest" description="Disordered" evidence="12">
    <location>
        <begin position="81"/>
        <end position="108"/>
    </location>
</feature>
<dbReference type="PANTHER" id="PTHR18937">
    <property type="entry name" value="STRUCTURAL MAINTENANCE OF CHROMOSOMES SMC FAMILY MEMBER"/>
    <property type="match status" value="1"/>
</dbReference>
<dbReference type="GO" id="GO:0016887">
    <property type="term" value="F:ATP hydrolysis activity"/>
    <property type="evidence" value="ECO:0007669"/>
    <property type="project" value="InterPro"/>
</dbReference>
<dbReference type="Gene3D" id="1.20.5.340">
    <property type="match status" value="1"/>
</dbReference>
<keyword evidence="15" id="KW-1185">Reference proteome</keyword>
<gene>
    <name evidence="14" type="ORF">CC78DRAFT_484815</name>
</gene>
<dbReference type="SUPFAM" id="SSF75553">
    <property type="entry name" value="Smc hinge domain"/>
    <property type="match status" value="1"/>
</dbReference>
<comment type="subcellular location">
    <subcellularLocation>
        <location evidence="2">Chromosome</location>
    </subcellularLocation>
    <subcellularLocation>
        <location evidence="1 10">Nucleus</location>
    </subcellularLocation>
</comment>
<feature type="domain" description="SMC hinge" evidence="13">
    <location>
        <begin position="547"/>
        <end position="663"/>
    </location>
</feature>
<evidence type="ECO:0000259" key="13">
    <source>
        <dbReference type="SMART" id="SM00968"/>
    </source>
</evidence>
<organism evidence="14 15">
    <name type="scientific">Lojkania enalia</name>
    <dbReference type="NCBI Taxonomy" id="147567"/>
    <lineage>
        <taxon>Eukaryota</taxon>
        <taxon>Fungi</taxon>
        <taxon>Dikarya</taxon>
        <taxon>Ascomycota</taxon>
        <taxon>Pezizomycotina</taxon>
        <taxon>Dothideomycetes</taxon>
        <taxon>Pleosporomycetidae</taxon>
        <taxon>Pleosporales</taxon>
        <taxon>Pleosporales incertae sedis</taxon>
        <taxon>Lojkania</taxon>
    </lineage>
</organism>
<evidence type="ECO:0000256" key="10">
    <source>
        <dbReference type="PIRNR" id="PIRNR005719"/>
    </source>
</evidence>